<feature type="domain" description="Methylated-DNA-[protein]-cysteine S-methyltransferase DNA binding" evidence="7">
    <location>
        <begin position="90"/>
        <end position="168"/>
    </location>
</feature>
<dbReference type="CDD" id="cd06445">
    <property type="entry name" value="ATase"/>
    <property type="match status" value="1"/>
</dbReference>
<reference evidence="8 9" key="1">
    <citation type="submission" date="2018-12" db="EMBL/GenBank/DDBJ databases">
        <title>Complete genome sequence of Flaviflexus sp. H23T48.</title>
        <authorList>
            <person name="Bae J.-W."/>
            <person name="Lee J.-Y."/>
        </authorList>
    </citation>
    <scope>NUCLEOTIDE SEQUENCE [LARGE SCALE GENOMIC DNA]</scope>
    <source>
        <strain evidence="8 9">H23T48</strain>
    </source>
</reference>
<dbReference type="Gene3D" id="1.10.10.10">
    <property type="entry name" value="Winged helix-like DNA-binding domain superfamily/Winged helix DNA-binding domain"/>
    <property type="match status" value="1"/>
</dbReference>
<dbReference type="InterPro" id="IPR036217">
    <property type="entry name" value="MethylDNA_cys_MeTrfase_DNAb"/>
</dbReference>
<dbReference type="NCBIfam" id="TIGR00589">
    <property type="entry name" value="ogt"/>
    <property type="match status" value="1"/>
</dbReference>
<keyword evidence="9" id="KW-1185">Reference proteome</keyword>
<dbReference type="GO" id="GO:0003908">
    <property type="term" value="F:methylated-DNA-[protein]-cysteine S-methyltransferase activity"/>
    <property type="evidence" value="ECO:0007669"/>
    <property type="project" value="UniProtKB-EC"/>
</dbReference>
<sequence length="182" mass="19338">MDSQHTGTPLGATFSLGFAELSVFVDDAGTVIASGFDSLDAIAAGRPYRRGDLPSNVTEALEAWTNGDFGRLMDVPVWITGTPKLVQLREQLRKVPAGSVVTYGELADRAGLRYLPRLAGRACSENPCLLFVPCHRVVAASHVGPPVVPGSYAATEGMKAQLLTHEGVSVREAKPRDESSGF</sequence>
<evidence type="ECO:0000256" key="2">
    <source>
        <dbReference type="ARBA" id="ARBA00022603"/>
    </source>
</evidence>
<dbReference type="RefSeq" id="WP_126704360.1">
    <property type="nucleotide sequence ID" value="NZ_CP034593.1"/>
</dbReference>
<evidence type="ECO:0000256" key="1">
    <source>
        <dbReference type="ARBA" id="ARBA00001286"/>
    </source>
</evidence>
<evidence type="ECO:0000256" key="3">
    <source>
        <dbReference type="ARBA" id="ARBA00022679"/>
    </source>
</evidence>
<organism evidence="8 9">
    <name type="scientific">Flaviflexus ciconiae</name>
    <dbReference type="NCBI Taxonomy" id="2496867"/>
    <lineage>
        <taxon>Bacteria</taxon>
        <taxon>Bacillati</taxon>
        <taxon>Actinomycetota</taxon>
        <taxon>Actinomycetes</taxon>
        <taxon>Actinomycetales</taxon>
        <taxon>Actinomycetaceae</taxon>
        <taxon>Flaviflexus</taxon>
    </lineage>
</organism>
<dbReference type="InterPro" id="IPR036388">
    <property type="entry name" value="WH-like_DNA-bd_sf"/>
</dbReference>
<dbReference type="GO" id="GO:0032259">
    <property type="term" value="P:methylation"/>
    <property type="evidence" value="ECO:0007669"/>
    <property type="project" value="UniProtKB-KW"/>
</dbReference>
<evidence type="ECO:0000256" key="6">
    <source>
        <dbReference type="ARBA" id="ARBA00049348"/>
    </source>
</evidence>
<evidence type="ECO:0000256" key="5">
    <source>
        <dbReference type="ARBA" id="ARBA00023204"/>
    </source>
</evidence>
<dbReference type="KEGG" id="flh:EJ997_09635"/>
<dbReference type="EMBL" id="CP034593">
    <property type="protein sequence ID" value="AZQ77557.1"/>
    <property type="molecule type" value="Genomic_DNA"/>
</dbReference>
<comment type="catalytic activity">
    <reaction evidence="6">
        <text>a 6-O-methyl-2'-deoxyguanosine in DNA + L-cysteinyl-[protein] = S-methyl-L-cysteinyl-[protein] + a 2'-deoxyguanosine in DNA</text>
        <dbReference type="Rhea" id="RHEA:24000"/>
        <dbReference type="Rhea" id="RHEA-COMP:10131"/>
        <dbReference type="Rhea" id="RHEA-COMP:10132"/>
        <dbReference type="Rhea" id="RHEA-COMP:11367"/>
        <dbReference type="Rhea" id="RHEA-COMP:11368"/>
        <dbReference type="ChEBI" id="CHEBI:29950"/>
        <dbReference type="ChEBI" id="CHEBI:82612"/>
        <dbReference type="ChEBI" id="CHEBI:85445"/>
        <dbReference type="ChEBI" id="CHEBI:85448"/>
        <dbReference type="EC" id="2.1.1.63"/>
    </reaction>
</comment>
<proteinExistence type="predicted"/>
<protein>
    <submittedName>
        <fullName evidence="8">MGMT family protein</fullName>
    </submittedName>
</protein>
<keyword evidence="5" id="KW-0234">DNA repair</keyword>
<dbReference type="AlphaFoldDB" id="A0A3Q9G527"/>
<accession>A0A3Q9G527</accession>
<name>A0A3Q9G527_9ACTO</name>
<dbReference type="GO" id="GO:0006281">
    <property type="term" value="P:DNA repair"/>
    <property type="evidence" value="ECO:0007669"/>
    <property type="project" value="UniProtKB-KW"/>
</dbReference>
<keyword evidence="2" id="KW-0489">Methyltransferase</keyword>
<evidence type="ECO:0000256" key="4">
    <source>
        <dbReference type="ARBA" id="ARBA00022763"/>
    </source>
</evidence>
<dbReference type="Pfam" id="PF01035">
    <property type="entry name" value="DNA_binding_1"/>
    <property type="match status" value="1"/>
</dbReference>
<dbReference type="OrthoDB" id="9811249at2"/>
<dbReference type="PANTHER" id="PTHR10815">
    <property type="entry name" value="METHYLATED-DNA--PROTEIN-CYSTEINE METHYLTRANSFERASE"/>
    <property type="match status" value="1"/>
</dbReference>
<dbReference type="PROSITE" id="PS00374">
    <property type="entry name" value="MGMT"/>
    <property type="match status" value="1"/>
</dbReference>
<comment type="catalytic activity">
    <reaction evidence="1">
        <text>a 4-O-methyl-thymidine in DNA + L-cysteinyl-[protein] = a thymidine in DNA + S-methyl-L-cysteinyl-[protein]</text>
        <dbReference type="Rhea" id="RHEA:53428"/>
        <dbReference type="Rhea" id="RHEA-COMP:10131"/>
        <dbReference type="Rhea" id="RHEA-COMP:10132"/>
        <dbReference type="Rhea" id="RHEA-COMP:13555"/>
        <dbReference type="Rhea" id="RHEA-COMP:13556"/>
        <dbReference type="ChEBI" id="CHEBI:29950"/>
        <dbReference type="ChEBI" id="CHEBI:82612"/>
        <dbReference type="ChEBI" id="CHEBI:137386"/>
        <dbReference type="ChEBI" id="CHEBI:137387"/>
        <dbReference type="EC" id="2.1.1.63"/>
    </reaction>
</comment>
<dbReference type="InterPro" id="IPR001497">
    <property type="entry name" value="MethylDNA_cys_MeTrfase_AS"/>
</dbReference>
<dbReference type="InterPro" id="IPR014048">
    <property type="entry name" value="MethylDNA_cys_MeTrfase_DNA-bd"/>
</dbReference>
<keyword evidence="4" id="KW-0227">DNA damage</keyword>
<evidence type="ECO:0000259" key="7">
    <source>
        <dbReference type="Pfam" id="PF01035"/>
    </source>
</evidence>
<dbReference type="SUPFAM" id="SSF46767">
    <property type="entry name" value="Methylated DNA-protein cysteine methyltransferase, C-terminal domain"/>
    <property type="match status" value="1"/>
</dbReference>
<dbReference type="Proteomes" id="UP000280344">
    <property type="component" value="Chromosome"/>
</dbReference>
<keyword evidence="3" id="KW-0808">Transferase</keyword>
<dbReference type="PANTHER" id="PTHR10815:SF13">
    <property type="entry name" value="METHYLATED-DNA--PROTEIN-CYSTEINE METHYLTRANSFERASE"/>
    <property type="match status" value="1"/>
</dbReference>
<evidence type="ECO:0000313" key="9">
    <source>
        <dbReference type="Proteomes" id="UP000280344"/>
    </source>
</evidence>
<evidence type="ECO:0000313" key="8">
    <source>
        <dbReference type="EMBL" id="AZQ77557.1"/>
    </source>
</evidence>
<gene>
    <name evidence="8" type="ORF">EJ997_09635</name>
</gene>